<evidence type="ECO:0000313" key="3">
    <source>
        <dbReference type="EMBL" id="SHF12872.1"/>
    </source>
</evidence>
<proteinExistence type="predicted"/>
<evidence type="ECO:0000313" key="4">
    <source>
        <dbReference type="Proteomes" id="UP000184128"/>
    </source>
</evidence>
<name>A0A1M4Z564_9LACT</name>
<dbReference type="PROSITE" id="PS51733">
    <property type="entry name" value="BPL_LPL_CATALYTIC"/>
    <property type="match status" value="1"/>
</dbReference>
<dbReference type="OrthoDB" id="9807064at2"/>
<evidence type="ECO:0000259" key="2">
    <source>
        <dbReference type="PROSITE" id="PS51733"/>
    </source>
</evidence>
<dbReference type="GO" id="GO:0004077">
    <property type="term" value="F:biotin--[biotin carboxyl-carrier protein] ligase activity"/>
    <property type="evidence" value="ECO:0007669"/>
    <property type="project" value="InterPro"/>
</dbReference>
<dbReference type="PANTHER" id="PTHR12835:SF5">
    <property type="entry name" value="BIOTIN--PROTEIN LIGASE"/>
    <property type="match status" value="1"/>
</dbReference>
<dbReference type="EMBL" id="FQUF01000034">
    <property type="protein sequence ID" value="SHF12872.1"/>
    <property type="molecule type" value="Genomic_DNA"/>
</dbReference>
<dbReference type="AlphaFoldDB" id="A0A1M4Z564"/>
<dbReference type="Gene3D" id="3.30.930.10">
    <property type="entry name" value="Bira Bifunctional Protein, Domain 2"/>
    <property type="match status" value="1"/>
</dbReference>
<protein>
    <submittedName>
        <fullName evidence="3">BirA family transcriptional regulator, biotin operon repressor / biotin-[acetyl-CoA-carboxylase] ligase</fullName>
    </submittedName>
</protein>
<dbReference type="SUPFAM" id="SSF55681">
    <property type="entry name" value="Class II aaRS and biotin synthetases"/>
    <property type="match status" value="1"/>
</dbReference>
<evidence type="ECO:0000256" key="1">
    <source>
        <dbReference type="ARBA" id="ARBA00022598"/>
    </source>
</evidence>
<dbReference type="GO" id="GO:0009249">
    <property type="term" value="P:protein lipoylation"/>
    <property type="evidence" value="ECO:0007669"/>
    <property type="project" value="UniProtKB-ARBA"/>
</dbReference>
<sequence>MKTIQLNQEQIQAHFNKDKIKLNSQLPNSVASTNDMAKEQFKKYPNKLSIVATNKQTAGRGRQGRSFYSNLAHGLYFSIAVIPNSNCVEDFPLYTLLAATTLVEVLEETFESPLSVKWVNDIFYQGRKVSGILSELVSYQGQNGIVVGIGVNLAGSFAHADKDAQNVAGTLFGEKLPASFNQNEFLGQYLRRFYDYHQAFQEKAFMSVYEKHLMGIGKKVSYSVNNKQHEGTIQGINQKGQLLVMNSNHSIDTLYGQSIHFSSKQFIE</sequence>
<dbReference type="RefSeq" id="WP_073298560.1">
    <property type="nucleotide sequence ID" value="NZ_FQUF01000034.1"/>
</dbReference>
<dbReference type="CDD" id="cd16442">
    <property type="entry name" value="BPL"/>
    <property type="match status" value="1"/>
</dbReference>
<dbReference type="PANTHER" id="PTHR12835">
    <property type="entry name" value="BIOTIN PROTEIN LIGASE"/>
    <property type="match status" value="1"/>
</dbReference>
<organism evidence="3 4">
    <name type="scientific">Atopostipes suicloacalis DSM 15692</name>
    <dbReference type="NCBI Taxonomy" id="1121025"/>
    <lineage>
        <taxon>Bacteria</taxon>
        <taxon>Bacillati</taxon>
        <taxon>Bacillota</taxon>
        <taxon>Bacilli</taxon>
        <taxon>Lactobacillales</taxon>
        <taxon>Carnobacteriaceae</taxon>
        <taxon>Atopostipes</taxon>
    </lineage>
</organism>
<dbReference type="InterPro" id="IPR004408">
    <property type="entry name" value="Biotin_CoA_COase_ligase"/>
</dbReference>
<dbReference type="NCBIfam" id="TIGR00121">
    <property type="entry name" value="birA_ligase"/>
    <property type="match status" value="1"/>
</dbReference>
<dbReference type="Proteomes" id="UP000184128">
    <property type="component" value="Unassembled WGS sequence"/>
</dbReference>
<feature type="domain" description="BPL/LPL catalytic" evidence="2">
    <location>
        <begin position="14"/>
        <end position="201"/>
    </location>
</feature>
<keyword evidence="1 3" id="KW-0436">Ligase</keyword>
<dbReference type="InterPro" id="IPR045864">
    <property type="entry name" value="aa-tRNA-synth_II/BPL/LPL"/>
</dbReference>
<gene>
    <name evidence="3" type="ORF">SAMN02745249_01872</name>
</gene>
<dbReference type="STRING" id="1121025.SAMN02745249_01872"/>
<reference evidence="3 4" key="1">
    <citation type="submission" date="2016-11" db="EMBL/GenBank/DDBJ databases">
        <authorList>
            <person name="Jaros S."/>
            <person name="Januszkiewicz K."/>
            <person name="Wedrychowicz H."/>
        </authorList>
    </citation>
    <scope>NUCLEOTIDE SEQUENCE [LARGE SCALE GENOMIC DNA]</scope>
    <source>
        <strain evidence="3 4">DSM 15692</strain>
    </source>
</reference>
<keyword evidence="4" id="KW-1185">Reference proteome</keyword>
<dbReference type="InterPro" id="IPR004143">
    <property type="entry name" value="BPL_LPL_catalytic"/>
</dbReference>
<dbReference type="GO" id="GO:0016740">
    <property type="term" value="F:transferase activity"/>
    <property type="evidence" value="ECO:0007669"/>
    <property type="project" value="UniProtKB-ARBA"/>
</dbReference>
<dbReference type="GO" id="GO:0005737">
    <property type="term" value="C:cytoplasm"/>
    <property type="evidence" value="ECO:0007669"/>
    <property type="project" value="TreeGrafter"/>
</dbReference>
<dbReference type="Pfam" id="PF03099">
    <property type="entry name" value="BPL_LplA_LipB"/>
    <property type="match status" value="1"/>
</dbReference>
<accession>A0A1M4Z564</accession>